<keyword evidence="4" id="KW-0964">Secreted</keyword>
<keyword evidence="5" id="KW-0204">Cytolysis</keyword>
<feature type="domain" description="MACPF" evidence="10">
    <location>
        <begin position="1"/>
        <end position="341"/>
    </location>
</feature>
<protein>
    <recommendedName>
        <fullName evidence="10">MACPF domain-containing protein</fullName>
    </recommendedName>
</protein>
<evidence type="ECO:0000256" key="8">
    <source>
        <dbReference type="SAM" id="Phobius"/>
    </source>
</evidence>
<organism evidence="11 12">
    <name type="scientific">Cynoglossus semilaevis</name>
    <name type="common">Tongue sole</name>
    <dbReference type="NCBI Taxonomy" id="244447"/>
    <lineage>
        <taxon>Eukaryota</taxon>
        <taxon>Metazoa</taxon>
        <taxon>Chordata</taxon>
        <taxon>Craniata</taxon>
        <taxon>Vertebrata</taxon>
        <taxon>Euteleostomi</taxon>
        <taxon>Actinopterygii</taxon>
        <taxon>Neopterygii</taxon>
        <taxon>Teleostei</taxon>
        <taxon>Neoteleostei</taxon>
        <taxon>Acanthomorphata</taxon>
        <taxon>Carangaria</taxon>
        <taxon>Pleuronectiformes</taxon>
        <taxon>Pleuronectoidei</taxon>
        <taxon>Cynoglossidae</taxon>
        <taxon>Cynoglossinae</taxon>
        <taxon>Cynoglossus</taxon>
    </lineage>
</organism>
<dbReference type="GO" id="GO:0005576">
    <property type="term" value="C:extracellular region"/>
    <property type="evidence" value="ECO:0007669"/>
    <property type="project" value="UniProtKB-SubCell"/>
</dbReference>
<dbReference type="GeneTree" id="ENSGT00940000164067"/>
<dbReference type="GO" id="GO:0016020">
    <property type="term" value="C:membrane"/>
    <property type="evidence" value="ECO:0007669"/>
    <property type="project" value="UniProtKB-SubCell"/>
</dbReference>
<evidence type="ECO:0000256" key="7">
    <source>
        <dbReference type="ARBA" id="ARBA00023157"/>
    </source>
</evidence>
<dbReference type="GO" id="GO:0001771">
    <property type="term" value="P:immunological synapse formation"/>
    <property type="evidence" value="ECO:0007669"/>
    <property type="project" value="TreeGrafter"/>
</dbReference>
<dbReference type="SMART" id="SM00457">
    <property type="entry name" value="MACPF"/>
    <property type="match status" value="1"/>
</dbReference>
<dbReference type="Proteomes" id="UP000265120">
    <property type="component" value="Chromosome 9"/>
</dbReference>
<dbReference type="Ensembl" id="ENSCSET00000033116.1">
    <property type="protein sequence ID" value="ENSCSEP00000032693.1"/>
    <property type="gene ID" value="ENSCSEG00000020986.1"/>
</dbReference>
<keyword evidence="12" id="KW-1185">Reference proteome</keyword>
<sequence>KKLFICSMLGLSKQASLYLSLLLFLSLQSSVLTLTGTASQCQSAPFVPGYNLAGEGFNIVTLRRQGAYVIDMRTHLNPSGTCTLYHNPLQGNALQKVPLSVHDWRSFSRCTASLYGTYHTSTSLTVIAIVVVFFLRYRVSNRPTLSSEFRGDLDQLPPYSASTKADYRRIIETYGTHYINKVWLGGRYRRLSAIRTCLSKLNANINHCPLLTFAKAHDCLSLGIKLSLKIIQGSSETHTCSKILENMDTAASYSAGLHQHVTEVTGGNGWLGEFSLSGIDASGYETWLRSLKDHPDVIHYSLRPLYELALSWSTMIGLYLATHDYLKEHGVSSGTSNPRCSGRPNLDYNCCPIETRRGNLRVTIVRAWGLKGDPTKCVCWYHFIIVIIISFASLLVYAHLSLKIEVWDEDVFRDDRLGSCVRNLRQGSHTFICSVQRGGIEIRYSLTCDRHLTGNQCQDYRPYFYGRHLLENPWYFVIEFSLLEEKPNQTILTDIT</sequence>
<feature type="chain" id="PRO_5018280100" description="MACPF domain-containing protein" evidence="9">
    <location>
        <begin position="34"/>
        <end position="496"/>
    </location>
</feature>
<reference evidence="11" key="2">
    <citation type="submission" date="2025-08" db="UniProtKB">
        <authorList>
            <consortium name="Ensembl"/>
        </authorList>
    </citation>
    <scope>IDENTIFICATION</scope>
</reference>
<keyword evidence="9" id="KW-0732">Signal</keyword>
<dbReference type="AlphaFoldDB" id="A0A3P8WZ52"/>
<dbReference type="InterPro" id="IPR020864">
    <property type="entry name" value="MACPF"/>
</dbReference>
<keyword evidence="8" id="KW-1133">Transmembrane helix</keyword>
<keyword evidence="8" id="KW-0812">Transmembrane</keyword>
<dbReference type="GO" id="GO:0051607">
    <property type="term" value="P:defense response to virus"/>
    <property type="evidence" value="ECO:0007669"/>
    <property type="project" value="TreeGrafter"/>
</dbReference>
<evidence type="ECO:0000256" key="1">
    <source>
        <dbReference type="ARBA" id="ARBA00004370"/>
    </source>
</evidence>
<evidence type="ECO:0000256" key="2">
    <source>
        <dbReference type="ARBA" id="ARBA00004613"/>
    </source>
</evidence>
<accession>A0A3P8WZ52</accession>
<dbReference type="PANTHER" id="PTHR46096">
    <property type="entry name" value="PERFORIN-1"/>
    <property type="match status" value="1"/>
</dbReference>
<keyword evidence="7" id="KW-1015">Disulfide bond</keyword>
<evidence type="ECO:0000313" key="11">
    <source>
        <dbReference type="Ensembl" id="ENSCSEP00000032693.1"/>
    </source>
</evidence>
<feature type="transmembrane region" description="Helical" evidence="8">
    <location>
        <begin position="380"/>
        <end position="400"/>
    </location>
</feature>
<dbReference type="InterPro" id="IPR020863">
    <property type="entry name" value="MACPF_CS"/>
</dbReference>
<evidence type="ECO:0000256" key="5">
    <source>
        <dbReference type="ARBA" id="ARBA00022852"/>
    </source>
</evidence>
<comment type="subcellular location">
    <subcellularLocation>
        <location evidence="1">Membrane</location>
    </subcellularLocation>
    <subcellularLocation>
        <location evidence="2">Secreted</location>
    </subcellularLocation>
</comment>
<evidence type="ECO:0000313" key="12">
    <source>
        <dbReference type="Proteomes" id="UP000265120"/>
    </source>
</evidence>
<dbReference type="PROSITE" id="PS00279">
    <property type="entry name" value="MACPF_1"/>
    <property type="match status" value="1"/>
</dbReference>
<dbReference type="InterPro" id="IPR052784">
    <property type="entry name" value="Perforin-1_pore-forming"/>
</dbReference>
<feature type="signal peptide" evidence="9">
    <location>
        <begin position="1"/>
        <end position="33"/>
    </location>
</feature>
<evidence type="ECO:0000259" key="10">
    <source>
        <dbReference type="PROSITE" id="PS51412"/>
    </source>
</evidence>
<comment type="similarity">
    <text evidence="3">Belongs to the complement C6/C7/C8/C9 family.</text>
</comment>
<reference evidence="11" key="3">
    <citation type="submission" date="2025-09" db="UniProtKB">
        <authorList>
            <consortium name="Ensembl"/>
        </authorList>
    </citation>
    <scope>IDENTIFICATION</scope>
</reference>
<dbReference type="Pfam" id="PF01823">
    <property type="entry name" value="MACPF"/>
    <property type="match status" value="1"/>
</dbReference>
<dbReference type="InterPro" id="IPR035892">
    <property type="entry name" value="C2_domain_sf"/>
</dbReference>
<dbReference type="Gene3D" id="2.60.40.150">
    <property type="entry name" value="C2 domain"/>
    <property type="match status" value="1"/>
</dbReference>
<dbReference type="PROSITE" id="PS51412">
    <property type="entry name" value="MACPF_2"/>
    <property type="match status" value="1"/>
</dbReference>
<dbReference type="GO" id="GO:0031640">
    <property type="term" value="P:killing of cells of another organism"/>
    <property type="evidence" value="ECO:0007669"/>
    <property type="project" value="UniProtKB-KW"/>
</dbReference>
<dbReference type="GO" id="GO:0001913">
    <property type="term" value="P:T cell mediated cytotoxicity"/>
    <property type="evidence" value="ECO:0007669"/>
    <property type="project" value="TreeGrafter"/>
</dbReference>
<name>A0A3P8WZ52_CYNSE</name>
<proteinExistence type="inferred from homology"/>
<dbReference type="SUPFAM" id="SSF49562">
    <property type="entry name" value="C2 domain (Calcium/lipid-binding domain, CaLB)"/>
    <property type="match status" value="1"/>
</dbReference>
<evidence type="ECO:0000256" key="4">
    <source>
        <dbReference type="ARBA" id="ARBA00022525"/>
    </source>
</evidence>
<dbReference type="PANTHER" id="PTHR46096:SF1">
    <property type="entry name" value="PERFORIN 1.5"/>
    <property type="match status" value="1"/>
</dbReference>
<evidence type="ECO:0000256" key="9">
    <source>
        <dbReference type="SAM" id="SignalP"/>
    </source>
</evidence>
<evidence type="ECO:0000256" key="6">
    <source>
        <dbReference type="ARBA" id="ARBA00023136"/>
    </source>
</evidence>
<keyword evidence="6 8" id="KW-0472">Membrane</keyword>
<evidence type="ECO:0000256" key="3">
    <source>
        <dbReference type="ARBA" id="ARBA00009214"/>
    </source>
</evidence>
<reference evidence="11 12" key="1">
    <citation type="journal article" date="2014" name="Nat. Genet.">
        <title>Whole-genome sequence of a flatfish provides insights into ZW sex chromosome evolution and adaptation to a benthic lifestyle.</title>
        <authorList>
            <person name="Chen S."/>
            <person name="Zhang G."/>
            <person name="Shao C."/>
            <person name="Huang Q."/>
            <person name="Liu G."/>
            <person name="Zhang P."/>
            <person name="Song W."/>
            <person name="An N."/>
            <person name="Chalopin D."/>
            <person name="Volff J.N."/>
            <person name="Hong Y."/>
            <person name="Li Q."/>
            <person name="Sha Z."/>
            <person name="Zhou H."/>
            <person name="Xie M."/>
            <person name="Yu Q."/>
            <person name="Liu Y."/>
            <person name="Xiang H."/>
            <person name="Wang N."/>
            <person name="Wu K."/>
            <person name="Yang C."/>
            <person name="Zhou Q."/>
            <person name="Liao X."/>
            <person name="Yang L."/>
            <person name="Hu Q."/>
            <person name="Zhang J."/>
            <person name="Meng L."/>
            <person name="Jin L."/>
            <person name="Tian Y."/>
            <person name="Lian J."/>
            <person name="Yang J."/>
            <person name="Miao G."/>
            <person name="Liu S."/>
            <person name="Liang Z."/>
            <person name="Yan F."/>
            <person name="Li Y."/>
            <person name="Sun B."/>
            <person name="Zhang H."/>
            <person name="Zhang J."/>
            <person name="Zhu Y."/>
            <person name="Du M."/>
            <person name="Zhao Y."/>
            <person name="Schartl M."/>
            <person name="Tang Q."/>
            <person name="Wang J."/>
        </authorList>
    </citation>
    <scope>NUCLEOTIDE SEQUENCE</scope>
</reference>
<dbReference type="GO" id="GO:0022829">
    <property type="term" value="F:wide pore channel activity"/>
    <property type="evidence" value="ECO:0007669"/>
    <property type="project" value="TreeGrafter"/>
</dbReference>